<evidence type="ECO:0000313" key="2">
    <source>
        <dbReference type="EMBL" id="NEX18793.1"/>
    </source>
</evidence>
<dbReference type="Proteomes" id="UP000471640">
    <property type="component" value="Unassembled WGS sequence"/>
</dbReference>
<protein>
    <submittedName>
        <fullName evidence="2">Rpn family recombination-promoting nuclease/putative transposase</fullName>
    </submittedName>
</protein>
<comment type="caution">
    <text evidence="2">The sequence shown here is derived from an EMBL/GenBank/DDBJ whole genome shotgun (WGS) entry which is preliminary data.</text>
</comment>
<dbReference type="InterPro" id="IPR010106">
    <property type="entry name" value="RpnA"/>
</dbReference>
<dbReference type="Pfam" id="PF12784">
    <property type="entry name" value="PDDEXK_2"/>
    <property type="match status" value="1"/>
</dbReference>
<gene>
    <name evidence="2" type="ORF">G3480_00385</name>
</gene>
<reference evidence="2 3" key="2">
    <citation type="submission" date="2020-02" db="EMBL/GenBank/DDBJ databases">
        <title>Genome sequences of Thiorhodococcus mannitoliphagus and Thiorhodococcus minor, purple sulfur photosynthetic bacteria in the gammaproteobacterial family, Chromatiaceae.</title>
        <authorList>
            <person name="Aviles F.A."/>
            <person name="Meyer T.E."/>
            <person name="Kyndt J.A."/>
        </authorList>
    </citation>
    <scope>NUCLEOTIDE SEQUENCE [LARGE SCALE GENOMIC DNA]</scope>
    <source>
        <strain evidence="2 3">DSM 18266</strain>
    </source>
</reference>
<proteinExistence type="predicted"/>
<reference evidence="3" key="1">
    <citation type="journal article" date="2020" name="Microbiol. Resour. Announc.">
        <title>Draft Genome Sequences of Thiorhodococcus mannitoliphagus and Thiorhodococcus minor, Purple Sulfur Photosynthetic Bacteria in the Gammaproteobacterial Family Chromatiaceae.</title>
        <authorList>
            <person name="Aviles F.A."/>
            <person name="Meyer T.E."/>
            <person name="Kyndt J.A."/>
        </authorList>
    </citation>
    <scope>NUCLEOTIDE SEQUENCE [LARGE SCALE GENOMIC DNA]</scope>
    <source>
        <strain evidence="3">DSM 18266</strain>
    </source>
</reference>
<dbReference type="RefSeq" id="WP_164651676.1">
    <property type="nucleotide sequence ID" value="NZ_JAAIJR010000001.1"/>
</dbReference>
<dbReference type="PANTHER" id="PTHR41317">
    <property type="entry name" value="PD-(D_E)XK NUCLEASE FAMILY TRANSPOSASE"/>
    <property type="match status" value="1"/>
</dbReference>
<dbReference type="PANTHER" id="PTHR41317:SF1">
    <property type="entry name" value="PD-(D_E)XK NUCLEASE FAMILY TRANSPOSASE"/>
    <property type="match status" value="1"/>
</dbReference>
<evidence type="ECO:0000313" key="3">
    <source>
        <dbReference type="Proteomes" id="UP000471640"/>
    </source>
</evidence>
<feature type="compositionally biased region" description="Basic and acidic residues" evidence="1">
    <location>
        <begin position="262"/>
        <end position="291"/>
    </location>
</feature>
<accession>A0A6P1DNM1</accession>
<name>A0A6P1DNM1_9GAMM</name>
<feature type="compositionally biased region" description="Low complexity" evidence="1">
    <location>
        <begin position="242"/>
        <end position="261"/>
    </location>
</feature>
<sequence length="311" mass="36078">MHHPIDPKIDCVFKALLGSESNRALLIHFLNAILGADLGVPIVWVDILNPYNDKEFLDDKLSIVDVKARDERGRLHQIEIQLLSYRDLPARILYTWADLYSSQLHSGEDYRSLQSTYAIWLLGEDLLADTADYVHDFRLRDAHGRCLLDHGGIWLLELNKFQTEQVQTERERWLKFFKDGERLDAAALPTWMQTAEMRQAMSTLKTFSEKDRAYHAYQARQNYLREQRSIQRHLDELRAEAEQAQAETTRAQAETARAQAEATREREAAERERATATLERAAREEERAEKEAALAEIERLKAQLHGRSHTE</sequence>
<organism evidence="2 3">
    <name type="scientific">Thiorhodococcus mannitoliphagus</name>
    <dbReference type="NCBI Taxonomy" id="329406"/>
    <lineage>
        <taxon>Bacteria</taxon>
        <taxon>Pseudomonadati</taxon>
        <taxon>Pseudomonadota</taxon>
        <taxon>Gammaproteobacteria</taxon>
        <taxon>Chromatiales</taxon>
        <taxon>Chromatiaceae</taxon>
        <taxon>Thiorhodococcus</taxon>
    </lineage>
</organism>
<feature type="region of interest" description="Disordered" evidence="1">
    <location>
        <begin position="242"/>
        <end position="291"/>
    </location>
</feature>
<dbReference type="NCBIfam" id="TIGR01784">
    <property type="entry name" value="T_den_put_tspse"/>
    <property type="match status" value="1"/>
</dbReference>
<keyword evidence="3" id="KW-1185">Reference proteome</keyword>
<dbReference type="EMBL" id="JAAIJR010000001">
    <property type="protein sequence ID" value="NEX18793.1"/>
    <property type="molecule type" value="Genomic_DNA"/>
</dbReference>
<evidence type="ECO:0000256" key="1">
    <source>
        <dbReference type="SAM" id="MobiDB-lite"/>
    </source>
</evidence>
<dbReference type="AlphaFoldDB" id="A0A6P1DNM1"/>